<dbReference type="EMBL" id="JAATIP010000126">
    <property type="protein sequence ID" value="KAF4369551.1"/>
    <property type="molecule type" value="Genomic_DNA"/>
</dbReference>
<sequence length="197" mass="22021">MAHLASSGFGLEEGSSQIGLNLELGRGAFQNKGSCSSSYHGFTILQLHELQLQALIYKYIEAGLAVPYHLVQPIWQSFSSTGLNNNGLGIVGPILCLDPRKGMENEPWRCRRTDGKKWRCSKEALPHQKYCERHIHRGRHRSRKLVESSYTNSKKTTMATATTTSTTMTDLSISLHVNENNATRSTILFPSIDFQPN</sequence>
<dbReference type="GO" id="GO:0099402">
    <property type="term" value="P:plant organ development"/>
    <property type="evidence" value="ECO:0007669"/>
    <property type="project" value="UniProtKB-ARBA"/>
</dbReference>
<dbReference type="PROSITE" id="PS51667">
    <property type="entry name" value="WRC"/>
    <property type="match status" value="1"/>
</dbReference>
<evidence type="ECO:0000313" key="9">
    <source>
        <dbReference type="Proteomes" id="UP000525078"/>
    </source>
</evidence>
<evidence type="ECO:0000256" key="3">
    <source>
        <dbReference type="ARBA" id="ARBA00023242"/>
    </source>
</evidence>
<accession>A0A7J6FFT2</accession>
<evidence type="ECO:0000256" key="1">
    <source>
        <dbReference type="ARBA" id="ARBA00004123"/>
    </source>
</evidence>
<dbReference type="GO" id="GO:0006355">
    <property type="term" value="P:regulation of DNA-templated transcription"/>
    <property type="evidence" value="ECO:0007669"/>
    <property type="project" value="InterPro"/>
</dbReference>
<evidence type="ECO:0000259" key="6">
    <source>
        <dbReference type="PROSITE" id="PS51666"/>
    </source>
</evidence>
<evidence type="ECO:0000313" key="8">
    <source>
        <dbReference type="EMBL" id="KAF4369551.1"/>
    </source>
</evidence>
<dbReference type="AlphaFoldDB" id="A0A7J6FFT2"/>
<evidence type="ECO:0000256" key="4">
    <source>
        <dbReference type="PROSITE-ProRule" id="PRU01002"/>
    </source>
</evidence>
<keyword evidence="3 4" id="KW-0539">Nucleus</keyword>
<dbReference type="Pfam" id="PF08880">
    <property type="entry name" value="QLQ"/>
    <property type="match status" value="1"/>
</dbReference>
<keyword evidence="5" id="KW-0010">Activator</keyword>
<evidence type="ECO:0000256" key="5">
    <source>
        <dbReference type="RuleBase" id="RU367127"/>
    </source>
</evidence>
<name>A0A7J6FFT2_CANSA</name>
<comment type="function">
    <text evidence="5">Transcription activator.</text>
</comment>
<dbReference type="SMART" id="SM00951">
    <property type="entry name" value="QLQ"/>
    <property type="match status" value="1"/>
</dbReference>
<dbReference type="GO" id="GO:0005524">
    <property type="term" value="F:ATP binding"/>
    <property type="evidence" value="ECO:0007669"/>
    <property type="project" value="UniProtKB-UniRule"/>
</dbReference>
<protein>
    <recommendedName>
        <fullName evidence="5">Growth-regulating factor</fullName>
    </recommendedName>
</protein>
<dbReference type="Proteomes" id="UP000525078">
    <property type="component" value="Unassembled WGS sequence"/>
</dbReference>
<gene>
    <name evidence="8" type="ORF">F8388_019420</name>
</gene>
<comment type="domain">
    <text evidence="5">The QLQ domain and WRC domain may be involved in protein-protein interaction and DNA-binding, respectively.</text>
</comment>
<keyword evidence="5" id="KW-0804">Transcription</keyword>
<feature type="short sequence motif" description="Bipartite nuclear localization signal" evidence="4">
    <location>
        <begin position="109"/>
        <end position="119"/>
    </location>
</feature>
<organism evidence="8 9">
    <name type="scientific">Cannabis sativa</name>
    <name type="common">Hemp</name>
    <name type="synonym">Marijuana</name>
    <dbReference type="NCBI Taxonomy" id="3483"/>
    <lineage>
        <taxon>Eukaryota</taxon>
        <taxon>Viridiplantae</taxon>
        <taxon>Streptophyta</taxon>
        <taxon>Embryophyta</taxon>
        <taxon>Tracheophyta</taxon>
        <taxon>Spermatophyta</taxon>
        <taxon>Magnoliopsida</taxon>
        <taxon>eudicotyledons</taxon>
        <taxon>Gunneridae</taxon>
        <taxon>Pentapetalae</taxon>
        <taxon>rosids</taxon>
        <taxon>fabids</taxon>
        <taxon>Rosales</taxon>
        <taxon>Cannabaceae</taxon>
        <taxon>Cannabis</taxon>
    </lineage>
</organism>
<feature type="domain" description="WRC" evidence="7">
    <location>
        <begin position="104"/>
        <end position="148"/>
    </location>
</feature>
<dbReference type="InterPro" id="IPR014977">
    <property type="entry name" value="WRC_dom"/>
</dbReference>
<reference evidence="8 9" key="1">
    <citation type="journal article" date="2020" name="bioRxiv">
        <title>Sequence and annotation of 42 cannabis genomes reveals extensive copy number variation in cannabinoid synthesis and pathogen resistance genes.</title>
        <authorList>
            <person name="Mckernan K.J."/>
            <person name="Helbert Y."/>
            <person name="Kane L.T."/>
            <person name="Ebling H."/>
            <person name="Zhang L."/>
            <person name="Liu B."/>
            <person name="Eaton Z."/>
            <person name="Mclaughlin S."/>
            <person name="Kingan S."/>
            <person name="Baybayan P."/>
            <person name="Concepcion G."/>
            <person name="Jordan M."/>
            <person name="Riva A."/>
            <person name="Barbazuk W."/>
            <person name="Harkins T."/>
        </authorList>
    </citation>
    <scope>NUCLEOTIDE SEQUENCE [LARGE SCALE GENOMIC DNA]</scope>
    <source>
        <strain evidence="9">cv. Jamaican Lion 4</strain>
        <tissue evidence="8">Leaf</tissue>
    </source>
</reference>
<proteinExistence type="inferred from homology"/>
<dbReference type="PANTHER" id="PTHR31602">
    <property type="entry name" value="GROWTH-REGULATING FACTOR 5"/>
    <property type="match status" value="1"/>
</dbReference>
<dbReference type="InterPro" id="IPR014978">
    <property type="entry name" value="Gln-Leu-Gln_QLQ"/>
</dbReference>
<dbReference type="PROSITE" id="PS51666">
    <property type="entry name" value="QLQ"/>
    <property type="match status" value="1"/>
</dbReference>
<comment type="subcellular location">
    <subcellularLocation>
        <location evidence="1 4 5">Nucleus</location>
    </subcellularLocation>
</comment>
<feature type="short sequence motif" description="Bipartite nuclear localization signal" evidence="4">
    <location>
        <begin position="137"/>
        <end position="144"/>
    </location>
</feature>
<dbReference type="InterPro" id="IPR031137">
    <property type="entry name" value="GRF"/>
</dbReference>
<dbReference type="GO" id="GO:0006351">
    <property type="term" value="P:DNA-templated transcription"/>
    <property type="evidence" value="ECO:0007669"/>
    <property type="project" value="UniProtKB-UniRule"/>
</dbReference>
<dbReference type="GO" id="GO:0005634">
    <property type="term" value="C:nucleus"/>
    <property type="evidence" value="ECO:0007669"/>
    <property type="project" value="UniProtKB-SubCell"/>
</dbReference>
<keyword evidence="5" id="KW-0805">Transcription regulation</keyword>
<feature type="domain" description="QLQ" evidence="6">
    <location>
        <begin position="41"/>
        <end position="76"/>
    </location>
</feature>
<comment type="similarity">
    <text evidence="2 5">Belongs to the GRF family.</text>
</comment>
<dbReference type="PANTHER" id="PTHR31602:SF106">
    <property type="entry name" value="GROWTH-REGULATING FACTOR"/>
    <property type="match status" value="1"/>
</dbReference>
<evidence type="ECO:0000259" key="7">
    <source>
        <dbReference type="PROSITE" id="PS51667"/>
    </source>
</evidence>
<evidence type="ECO:0000256" key="2">
    <source>
        <dbReference type="ARBA" id="ARBA00008122"/>
    </source>
</evidence>
<dbReference type="Pfam" id="PF08879">
    <property type="entry name" value="WRC"/>
    <property type="match status" value="1"/>
</dbReference>
<comment type="caution">
    <text evidence="8">The sequence shown here is derived from an EMBL/GenBank/DDBJ whole genome shotgun (WGS) entry which is preliminary data.</text>
</comment>